<dbReference type="SMART" id="SM00020">
    <property type="entry name" value="Tryp_SPc"/>
    <property type="match status" value="1"/>
</dbReference>
<evidence type="ECO:0000256" key="6">
    <source>
        <dbReference type="ARBA" id="ARBA00023157"/>
    </source>
</evidence>
<dbReference type="Pfam" id="PF00089">
    <property type="entry name" value="Trypsin"/>
    <property type="match status" value="1"/>
</dbReference>
<reference evidence="11 12" key="1">
    <citation type="submission" date="2020-04" db="EMBL/GenBank/DDBJ databases">
        <authorList>
            <person name="Alioto T."/>
            <person name="Alioto T."/>
            <person name="Gomez Garrido J."/>
        </authorList>
    </citation>
    <scope>NUCLEOTIDE SEQUENCE [LARGE SCALE GENOMIC DNA]</scope>
</reference>
<feature type="chain" id="PRO_5035900666" description="Peptidase S1 domain-containing protein" evidence="9">
    <location>
        <begin position="23"/>
        <end position="407"/>
    </location>
</feature>
<dbReference type="PROSITE" id="PS50240">
    <property type="entry name" value="TRYPSIN_DOM"/>
    <property type="match status" value="1"/>
</dbReference>
<comment type="caution">
    <text evidence="11">The sequence shown here is derived from an EMBL/GenBank/DDBJ whole genome shotgun (WGS) entry which is preliminary data.</text>
</comment>
<dbReference type="InterPro" id="IPR001254">
    <property type="entry name" value="Trypsin_dom"/>
</dbReference>
<feature type="domain" description="Peptidase S1" evidence="10">
    <location>
        <begin position="177"/>
        <end position="405"/>
    </location>
</feature>
<dbReference type="InterPro" id="IPR009003">
    <property type="entry name" value="Peptidase_S1_PA"/>
</dbReference>
<keyword evidence="4 7" id="KW-0378">Hydrolase</keyword>
<dbReference type="FunFam" id="2.40.10.10:FF:000003">
    <property type="entry name" value="Transmembrane serine protease 3"/>
    <property type="match status" value="1"/>
</dbReference>
<dbReference type="InterPro" id="IPR043504">
    <property type="entry name" value="Peptidase_S1_PA_chymotrypsin"/>
</dbReference>
<name>A0A8S1D054_9INSE</name>
<dbReference type="AlphaFoldDB" id="A0A8S1D054"/>
<keyword evidence="3 7" id="KW-0645">Protease</keyword>
<organism evidence="11 12">
    <name type="scientific">Cloeon dipterum</name>
    <dbReference type="NCBI Taxonomy" id="197152"/>
    <lineage>
        <taxon>Eukaryota</taxon>
        <taxon>Metazoa</taxon>
        <taxon>Ecdysozoa</taxon>
        <taxon>Arthropoda</taxon>
        <taxon>Hexapoda</taxon>
        <taxon>Insecta</taxon>
        <taxon>Pterygota</taxon>
        <taxon>Palaeoptera</taxon>
        <taxon>Ephemeroptera</taxon>
        <taxon>Pisciforma</taxon>
        <taxon>Baetidae</taxon>
        <taxon>Cloeon</taxon>
    </lineage>
</organism>
<evidence type="ECO:0000256" key="1">
    <source>
        <dbReference type="ARBA" id="ARBA00004613"/>
    </source>
</evidence>
<evidence type="ECO:0000256" key="2">
    <source>
        <dbReference type="ARBA" id="ARBA00022525"/>
    </source>
</evidence>
<keyword evidence="2" id="KW-0964">Secreted</keyword>
<evidence type="ECO:0000256" key="8">
    <source>
        <dbReference type="SAM" id="MobiDB-lite"/>
    </source>
</evidence>
<dbReference type="SUPFAM" id="SSF50494">
    <property type="entry name" value="Trypsin-like serine proteases"/>
    <property type="match status" value="1"/>
</dbReference>
<dbReference type="GO" id="GO:0004252">
    <property type="term" value="F:serine-type endopeptidase activity"/>
    <property type="evidence" value="ECO:0007669"/>
    <property type="project" value="InterPro"/>
</dbReference>
<dbReference type="EMBL" id="CADEPI010000104">
    <property type="protein sequence ID" value="CAB3374833.1"/>
    <property type="molecule type" value="Genomic_DNA"/>
</dbReference>
<dbReference type="PANTHER" id="PTHR24264:SF65">
    <property type="entry name" value="SRCR DOMAIN-CONTAINING PROTEIN"/>
    <property type="match status" value="1"/>
</dbReference>
<comment type="subcellular location">
    <subcellularLocation>
        <location evidence="1">Secreted</location>
    </subcellularLocation>
</comment>
<feature type="signal peptide" evidence="9">
    <location>
        <begin position="1"/>
        <end position="22"/>
    </location>
</feature>
<evidence type="ECO:0000256" key="9">
    <source>
        <dbReference type="SAM" id="SignalP"/>
    </source>
</evidence>
<keyword evidence="12" id="KW-1185">Reference proteome</keyword>
<dbReference type="InterPro" id="IPR033116">
    <property type="entry name" value="TRYPSIN_SER"/>
</dbReference>
<dbReference type="CDD" id="cd00190">
    <property type="entry name" value="Tryp_SPc"/>
    <property type="match status" value="1"/>
</dbReference>
<keyword evidence="6" id="KW-1015">Disulfide bond</keyword>
<dbReference type="PANTHER" id="PTHR24264">
    <property type="entry name" value="TRYPSIN-RELATED"/>
    <property type="match status" value="1"/>
</dbReference>
<keyword evidence="5 7" id="KW-0720">Serine protease</keyword>
<dbReference type="InterPro" id="IPR050127">
    <property type="entry name" value="Serine_Proteases_S1"/>
</dbReference>
<gene>
    <name evidence="11" type="ORF">CLODIP_2_CD00784</name>
</gene>
<evidence type="ECO:0000256" key="7">
    <source>
        <dbReference type="RuleBase" id="RU363034"/>
    </source>
</evidence>
<dbReference type="Proteomes" id="UP000494165">
    <property type="component" value="Unassembled WGS sequence"/>
</dbReference>
<feature type="region of interest" description="Disordered" evidence="8">
    <location>
        <begin position="140"/>
        <end position="162"/>
    </location>
</feature>
<sequence>MLLKYSWVIALFQICIVSLADSALRGENVVDKICSEGKRQYSAASNVKGGGLAAQRKQADDHLFTKWTKWSPCSRSCISSRIRRCKFPGKCTSSIEKEEAFCYAKDSLCYKWIHEQVCNVDEYEEAVDYTDYYDYGEDDASEEDVDEESEEEDGPKRQSSVLKCGISPHKNSFWTRIIGGRPSTKGHWPWQVAILNKHKHAFCGGTLITSNWILTAAHCMRKTLYVRLGEHNLARREGDEVETKVLESVIHPNYDADTVDNDLALLRVRDGSVSHQKPLVCLPQLGERPPTHKLCTIIGWGKKKASDFEGSEVLHQTEVYVMPEKKCREMYDSYLITENMFCAGHPSRVRDSCAGDSGGPLLCQVNDRWTIFGVTSFGEGCGRKGKFGVYTLVPNYIKWIESIVKIS</sequence>
<accession>A0A8S1D054</accession>
<evidence type="ECO:0000259" key="10">
    <source>
        <dbReference type="PROSITE" id="PS50240"/>
    </source>
</evidence>
<evidence type="ECO:0000256" key="3">
    <source>
        <dbReference type="ARBA" id="ARBA00022670"/>
    </source>
</evidence>
<dbReference type="OrthoDB" id="10004439at2759"/>
<evidence type="ECO:0000313" key="11">
    <source>
        <dbReference type="EMBL" id="CAB3374833.1"/>
    </source>
</evidence>
<dbReference type="InterPro" id="IPR001314">
    <property type="entry name" value="Peptidase_S1A"/>
</dbReference>
<keyword evidence="9" id="KW-0732">Signal</keyword>
<feature type="compositionally biased region" description="Acidic residues" evidence="8">
    <location>
        <begin position="140"/>
        <end position="153"/>
    </location>
</feature>
<evidence type="ECO:0000256" key="5">
    <source>
        <dbReference type="ARBA" id="ARBA00022825"/>
    </source>
</evidence>
<dbReference type="GO" id="GO:0006508">
    <property type="term" value="P:proteolysis"/>
    <property type="evidence" value="ECO:0007669"/>
    <property type="project" value="UniProtKB-KW"/>
</dbReference>
<dbReference type="Gene3D" id="2.40.10.10">
    <property type="entry name" value="Trypsin-like serine proteases"/>
    <property type="match status" value="1"/>
</dbReference>
<dbReference type="PROSITE" id="PS00134">
    <property type="entry name" value="TRYPSIN_HIS"/>
    <property type="match status" value="1"/>
</dbReference>
<dbReference type="PRINTS" id="PR00722">
    <property type="entry name" value="CHYMOTRYPSIN"/>
</dbReference>
<evidence type="ECO:0000256" key="4">
    <source>
        <dbReference type="ARBA" id="ARBA00022801"/>
    </source>
</evidence>
<dbReference type="PROSITE" id="PS00135">
    <property type="entry name" value="TRYPSIN_SER"/>
    <property type="match status" value="1"/>
</dbReference>
<dbReference type="InterPro" id="IPR018114">
    <property type="entry name" value="TRYPSIN_HIS"/>
</dbReference>
<evidence type="ECO:0000313" key="12">
    <source>
        <dbReference type="Proteomes" id="UP000494165"/>
    </source>
</evidence>
<dbReference type="GO" id="GO:0005615">
    <property type="term" value="C:extracellular space"/>
    <property type="evidence" value="ECO:0007669"/>
    <property type="project" value="TreeGrafter"/>
</dbReference>
<protein>
    <recommendedName>
        <fullName evidence="10">Peptidase S1 domain-containing protein</fullName>
    </recommendedName>
</protein>
<proteinExistence type="predicted"/>